<sequence length="177" mass="19554">MPQNDKDRARSNKSAGPGYNKPTESTAAKAKKPTTSGGEKPAQTESYKPYNMPFLVEEESESPIPPAPVQPSKTEWAELRKVRVKLAEKSLNIKTMKGKNISNPEIIKAKDKLKTLMTEYKKIPLVARYEAINSGSKKSLESLAEGDAEAAFKEMSDKRSETATLNVPEKWRAVMAA</sequence>
<keyword evidence="2" id="KW-1185">Reference proteome</keyword>
<reference evidence="1" key="1">
    <citation type="submission" date="2023-07" db="EMBL/GenBank/DDBJ databases">
        <title>Black Yeasts Isolated from many extreme environments.</title>
        <authorList>
            <person name="Coleine C."/>
            <person name="Stajich J.E."/>
            <person name="Selbmann L."/>
        </authorList>
    </citation>
    <scope>NUCLEOTIDE SEQUENCE</scope>
    <source>
        <strain evidence="1">CCFEE 5714</strain>
    </source>
</reference>
<evidence type="ECO:0000313" key="1">
    <source>
        <dbReference type="EMBL" id="KAK3708116.1"/>
    </source>
</evidence>
<accession>A0ACC3N1Z0</accession>
<proteinExistence type="predicted"/>
<dbReference type="EMBL" id="JAUTXU010000103">
    <property type="protein sequence ID" value="KAK3708116.1"/>
    <property type="molecule type" value="Genomic_DNA"/>
</dbReference>
<dbReference type="Proteomes" id="UP001281147">
    <property type="component" value="Unassembled WGS sequence"/>
</dbReference>
<comment type="caution">
    <text evidence="1">The sequence shown here is derived from an EMBL/GenBank/DDBJ whole genome shotgun (WGS) entry which is preliminary data.</text>
</comment>
<name>A0ACC3N1Z0_9PEZI</name>
<gene>
    <name evidence="1" type="ORF">LTR37_011620</name>
</gene>
<evidence type="ECO:0000313" key="2">
    <source>
        <dbReference type="Proteomes" id="UP001281147"/>
    </source>
</evidence>
<protein>
    <submittedName>
        <fullName evidence="1">Uncharacterized protein</fullName>
    </submittedName>
</protein>
<organism evidence="1 2">
    <name type="scientific">Vermiconidia calcicola</name>
    <dbReference type="NCBI Taxonomy" id="1690605"/>
    <lineage>
        <taxon>Eukaryota</taxon>
        <taxon>Fungi</taxon>
        <taxon>Dikarya</taxon>
        <taxon>Ascomycota</taxon>
        <taxon>Pezizomycotina</taxon>
        <taxon>Dothideomycetes</taxon>
        <taxon>Dothideomycetidae</taxon>
        <taxon>Mycosphaerellales</taxon>
        <taxon>Extremaceae</taxon>
        <taxon>Vermiconidia</taxon>
    </lineage>
</organism>